<dbReference type="InterPro" id="IPR018108">
    <property type="entry name" value="MCP_transmembrane"/>
</dbReference>
<keyword evidence="13" id="KW-1185">Reference proteome</keyword>
<dbReference type="PANTHER" id="PTHR45624:SF10">
    <property type="entry name" value="SLC (SOLUTE CARRIER) HOMOLOG"/>
    <property type="match status" value="1"/>
</dbReference>
<dbReference type="GO" id="GO:0022857">
    <property type="term" value="F:transmembrane transporter activity"/>
    <property type="evidence" value="ECO:0007669"/>
    <property type="project" value="TreeGrafter"/>
</dbReference>
<feature type="repeat" description="Solcar" evidence="9">
    <location>
        <begin position="200"/>
        <end position="287"/>
    </location>
</feature>
<accession>A0A8J4TBG8</accession>
<keyword evidence="7" id="KW-0496">Mitochondrion</keyword>
<comment type="similarity">
    <text evidence="2 10">Belongs to the mitochondrial carrier (TC 2.A.29) family.</text>
</comment>
<dbReference type="PANTHER" id="PTHR45624">
    <property type="entry name" value="MITOCHONDRIAL BASIC AMINO ACIDS TRANSPORTER-RELATED"/>
    <property type="match status" value="1"/>
</dbReference>
<dbReference type="SUPFAM" id="SSF103506">
    <property type="entry name" value="Mitochondrial carrier"/>
    <property type="match status" value="1"/>
</dbReference>
<sequence length="394" mass="43021">MPDLSTQIQEESYQERVHPHNPSVGSGRWRIACHLETAQHLQSEVPAANLRLLNTNPLIFRETNSSGFLLQSSSLRNCSSLVTLQTIPTPVVDQFVMNEAKDVMILSAWVSVDTVNEFMAGAVGGMAGLAVGHPMDTVKILMQNSLHRPTTMGVVNLVRQAGLTNFFKGLSLPFYSYGLVNAVTFGTYKCSLKKLDPTGASSGACVLAGALSAVVQLIPAVPVELIKIQQQNSASRSGPAPSTLNCIRAIIQTHGFRGLYTGLTAHAFRDVPGLTVYFLTYGKILSMNACFGLSPFWSAFIAGAISGPVSWVVSMPFDVVKTRMQSGQLNTTKEVLHGLLRQNDYAVFFRGFHVAMSRALIVNASIFAVYEMAYEWLNKKYSSSMYVYETVQAF</sequence>
<dbReference type="InterPro" id="IPR050567">
    <property type="entry name" value="Mitochondrial_Carrier"/>
</dbReference>
<evidence type="ECO:0000256" key="5">
    <source>
        <dbReference type="ARBA" id="ARBA00022737"/>
    </source>
</evidence>
<dbReference type="Pfam" id="PF00153">
    <property type="entry name" value="Mito_carr"/>
    <property type="match status" value="3"/>
</dbReference>
<comment type="caution">
    <text evidence="12">The sequence shown here is derived from an EMBL/GenBank/DDBJ whole genome shotgun (WGS) entry which is preliminary data.</text>
</comment>
<evidence type="ECO:0000256" key="3">
    <source>
        <dbReference type="ARBA" id="ARBA00022448"/>
    </source>
</evidence>
<keyword evidence="5" id="KW-0677">Repeat</keyword>
<organism evidence="12 13">
    <name type="scientific">Paragonimus heterotremus</name>
    <dbReference type="NCBI Taxonomy" id="100268"/>
    <lineage>
        <taxon>Eukaryota</taxon>
        <taxon>Metazoa</taxon>
        <taxon>Spiralia</taxon>
        <taxon>Lophotrochozoa</taxon>
        <taxon>Platyhelminthes</taxon>
        <taxon>Trematoda</taxon>
        <taxon>Digenea</taxon>
        <taxon>Plagiorchiida</taxon>
        <taxon>Troglotremata</taxon>
        <taxon>Troglotrematidae</taxon>
        <taxon>Paragonimus</taxon>
    </lineage>
</organism>
<dbReference type="OrthoDB" id="193856at2759"/>
<dbReference type="Gene3D" id="1.50.40.10">
    <property type="entry name" value="Mitochondrial carrier domain"/>
    <property type="match status" value="1"/>
</dbReference>
<dbReference type="Proteomes" id="UP000748531">
    <property type="component" value="Unassembled WGS sequence"/>
</dbReference>
<keyword evidence="6" id="KW-1133">Transmembrane helix</keyword>
<evidence type="ECO:0000256" key="4">
    <source>
        <dbReference type="ARBA" id="ARBA00022692"/>
    </source>
</evidence>
<reference evidence="12" key="1">
    <citation type="submission" date="2019-05" db="EMBL/GenBank/DDBJ databases">
        <title>Annotation for the trematode Paragonimus heterotremus.</title>
        <authorList>
            <person name="Choi Y.-J."/>
        </authorList>
    </citation>
    <scope>NUCLEOTIDE SEQUENCE</scope>
    <source>
        <strain evidence="12">LC</strain>
    </source>
</reference>
<feature type="repeat" description="Solcar" evidence="9">
    <location>
        <begin position="112"/>
        <end position="194"/>
    </location>
</feature>
<keyword evidence="8 9" id="KW-0472">Membrane</keyword>
<dbReference type="GO" id="GO:0031966">
    <property type="term" value="C:mitochondrial membrane"/>
    <property type="evidence" value="ECO:0007669"/>
    <property type="project" value="UniProtKB-SubCell"/>
</dbReference>
<dbReference type="InterPro" id="IPR023395">
    <property type="entry name" value="MCP_dom_sf"/>
</dbReference>
<protein>
    <submittedName>
        <fullName evidence="12">Mitochondrial arginine transporter BAC2</fullName>
    </submittedName>
</protein>
<evidence type="ECO:0000256" key="1">
    <source>
        <dbReference type="ARBA" id="ARBA00004225"/>
    </source>
</evidence>
<evidence type="ECO:0000256" key="7">
    <source>
        <dbReference type="ARBA" id="ARBA00023128"/>
    </source>
</evidence>
<dbReference type="AlphaFoldDB" id="A0A8J4TBG8"/>
<name>A0A8J4TBG8_9TREM</name>
<feature type="compositionally biased region" description="Polar residues" evidence="11">
    <location>
        <begin position="1"/>
        <end position="11"/>
    </location>
</feature>
<keyword evidence="3 10" id="KW-0813">Transport</keyword>
<evidence type="ECO:0000256" key="10">
    <source>
        <dbReference type="RuleBase" id="RU000488"/>
    </source>
</evidence>
<feature type="region of interest" description="Disordered" evidence="11">
    <location>
        <begin position="1"/>
        <end position="23"/>
    </location>
</feature>
<keyword evidence="4 9" id="KW-0812">Transmembrane</keyword>
<evidence type="ECO:0000256" key="8">
    <source>
        <dbReference type="ARBA" id="ARBA00023136"/>
    </source>
</evidence>
<dbReference type="EMBL" id="LUCH01003815">
    <property type="protein sequence ID" value="KAF5399691.1"/>
    <property type="molecule type" value="Genomic_DNA"/>
</dbReference>
<comment type="subcellular location">
    <subcellularLocation>
        <location evidence="1">Mitochondrion membrane</location>
        <topology evidence="1">Multi-pass membrane protein</topology>
    </subcellularLocation>
</comment>
<feature type="repeat" description="Solcar" evidence="9">
    <location>
        <begin position="294"/>
        <end position="376"/>
    </location>
</feature>
<evidence type="ECO:0000256" key="2">
    <source>
        <dbReference type="ARBA" id="ARBA00006375"/>
    </source>
</evidence>
<evidence type="ECO:0000256" key="11">
    <source>
        <dbReference type="SAM" id="MobiDB-lite"/>
    </source>
</evidence>
<evidence type="ECO:0000313" key="13">
    <source>
        <dbReference type="Proteomes" id="UP000748531"/>
    </source>
</evidence>
<evidence type="ECO:0000256" key="6">
    <source>
        <dbReference type="ARBA" id="ARBA00022989"/>
    </source>
</evidence>
<evidence type="ECO:0000313" key="12">
    <source>
        <dbReference type="EMBL" id="KAF5399691.1"/>
    </source>
</evidence>
<proteinExistence type="inferred from homology"/>
<evidence type="ECO:0000256" key="9">
    <source>
        <dbReference type="PROSITE-ProRule" id="PRU00282"/>
    </source>
</evidence>
<dbReference type="PROSITE" id="PS50920">
    <property type="entry name" value="SOLCAR"/>
    <property type="match status" value="3"/>
</dbReference>
<gene>
    <name evidence="12" type="ORF">PHET_06999</name>
</gene>